<sequence length="156" mass="17320">MEELALFRRIVSTVTIFILVAFIHPAKVHAIGLDPVDHAGYVIDLNTGARVSVEEFAARVEVPCSPGYWCIYDSSSTADRLYSGRADSIPYSCQNLEGGTFDRKISYIWNNSVEDWNVYLSGGCTGTSGYIYPNSRGAMTGIYNNSIRSYKKLPTR</sequence>
<dbReference type="EMBL" id="BOMF01000189">
    <property type="protein sequence ID" value="GID51553.1"/>
    <property type="molecule type" value="Genomic_DNA"/>
</dbReference>
<protein>
    <recommendedName>
        <fullName evidence="2">Peptidase inhibitor family I36</fullName>
    </recommendedName>
</protein>
<accession>A0ABQ3WZ39</accession>
<evidence type="ECO:0000313" key="1">
    <source>
        <dbReference type="EMBL" id="GID51553.1"/>
    </source>
</evidence>
<comment type="caution">
    <text evidence="1">The sequence shown here is derived from an EMBL/GenBank/DDBJ whole genome shotgun (WGS) entry which is preliminary data.</text>
</comment>
<reference evidence="1" key="1">
    <citation type="submission" date="2021-01" db="EMBL/GenBank/DDBJ databases">
        <title>Whole genome shotgun sequence of Actinoplanes capillaceus NBRC 16408.</title>
        <authorList>
            <person name="Komaki H."/>
            <person name="Tamura T."/>
        </authorList>
    </citation>
    <scope>NUCLEOTIDE SEQUENCE [LARGE SCALE GENOMIC DNA]</scope>
    <source>
        <strain evidence="1">NBRC 16408</strain>
    </source>
</reference>
<evidence type="ECO:0008006" key="2">
    <source>
        <dbReference type="Google" id="ProtNLM"/>
    </source>
</evidence>
<name>A0ABQ3WZ39_9ACTN</name>
<proteinExistence type="predicted"/>
<dbReference type="RefSeq" id="WP_204301682.1">
    <property type="nucleotide sequence ID" value="NZ_BAAAGQ010000060.1"/>
</dbReference>
<gene>
    <name evidence="1" type="ORF">Aca07nite_88280</name>
</gene>
<organism evidence="1">
    <name type="scientific">Actinoplanes campanulatus</name>
    <dbReference type="NCBI Taxonomy" id="113559"/>
    <lineage>
        <taxon>Bacteria</taxon>
        <taxon>Bacillati</taxon>
        <taxon>Actinomycetota</taxon>
        <taxon>Actinomycetes</taxon>
        <taxon>Micromonosporales</taxon>
        <taxon>Micromonosporaceae</taxon>
        <taxon>Actinoplanes</taxon>
    </lineage>
</organism>